<reference evidence="2 3" key="1">
    <citation type="submission" date="2016-03" db="EMBL/GenBank/DDBJ databases">
        <authorList>
            <person name="Ploux O."/>
        </authorList>
    </citation>
    <scope>NUCLEOTIDE SEQUENCE [LARGE SCALE GENOMIC DNA]</scope>
    <source>
        <strain evidence="2 3">UAMH 11012</strain>
    </source>
</reference>
<proteinExistence type="predicted"/>
<protein>
    <submittedName>
        <fullName evidence="2">Uncharacterized protein</fullName>
    </submittedName>
</protein>
<keyword evidence="3" id="KW-1185">Reference proteome</keyword>
<feature type="signal peptide" evidence="1">
    <location>
        <begin position="1"/>
        <end position="21"/>
    </location>
</feature>
<name>A0A1L7WY43_9HELO</name>
<dbReference type="Proteomes" id="UP000184330">
    <property type="component" value="Unassembled WGS sequence"/>
</dbReference>
<dbReference type="EMBL" id="FJOG01000010">
    <property type="protein sequence ID" value="CZR57674.1"/>
    <property type="molecule type" value="Genomic_DNA"/>
</dbReference>
<evidence type="ECO:0000256" key="1">
    <source>
        <dbReference type="SAM" id="SignalP"/>
    </source>
</evidence>
<evidence type="ECO:0000313" key="2">
    <source>
        <dbReference type="EMBL" id="CZR57674.1"/>
    </source>
</evidence>
<dbReference type="OrthoDB" id="5394791at2759"/>
<evidence type="ECO:0000313" key="3">
    <source>
        <dbReference type="Proteomes" id="UP000184330"/>
    </source>
</evidence>
<feature type="chain" id="PRO_5012137419" evidence="1">
    <location>
        <begin position="22"/>
        <end position="82"/>
    </location>
</feature>
<gene>
    <name evidence="2" type="ORF">PAC_07563</name>
</gene>
<keyword evidence="1" id="KW-0732">Signal</keyword>
<accession>A0A1L7WY43</accession>
<sequence>MKFTLLGLLVAGLYIATGADACACEVGSAQGQYCGYCGQVTSCLSGSCFTDVFECNPAGGCYDYGYRTSCATDEYDPAQCPI</sequence>
<organism evidence="2 3">
    <name type="scientific">Phialocephala subalpina</name>
    <dbReference type="NCBI Taxonomy" id="576137"/>
    <lineage>
        <taxon>Eukaryota</taxon>
        <taxon>Fungi</taxon>
        <taxon>Dikarya</taxon>
        <taxon>Ascomycota</taxon>
        <taxon>Pezizomycotina</taxon>
        <taxon>Leotiomycetes</taxon>
        <taxon>Helotiales</taxon>
        <taxon>Mollisiaceae</taxon>
        <taxon>Phialocephala</taxon>
        <taxon>Phialocephala fortinii species complex</taxon>
    </lineage>
</organism>
<dbReference type="AlphaFoldDB" id="A0A1L7WY43"/>